<protein>
    <submittedName>
        <fullName evidence="1">Uncharacterized protein</fullName>
    </submittedName>
</protein>
<dbReference type="AlphaFoldDB" id="A0A0P8AGS0"/>
<sequence>MVTFILGFGNWANCSRGIEIDRNVIKGDERRGRSIHANAAMLLDPYLKNTCLSDLAGGSAVFYDTKVKLEKV</sequence>
<name>A0A0P8AGS0_9EURY</name>
<evidence type="ECO:0000313" key="1">
    <source>
        <dbReference type="EMBL" id="KPQ43600.1"/>
    </source>
</evidence>
<dbReference type="Proteomes" id="UP000050360">
    <property type="component" value="Unassembled WGS sequence"/>
</dbReference>
<proteinExistence type="predicted"/>
<dbReference type="EMBL" id="LKCM01000137">
    <property type="protein sequence ID" value="KPQ43600.1"/>
    <property type="molecule type" value="Genomic_DNA"/>
</dbReference>
<evidence type="ECO:0000313" key="2">
    <source>
        <dbReference type="Proteomes" id="UP000050360"/>
    </source>
</evidence>
<reference evidence="1 2" key="1">
    <citation type="submission" date="2015-09" db="EMBL/GenBank/DDBJ databases">
        <title>A metagenomics-based metabolic model of nitrate-dependent anaerobic oxidation of methane by Methanoperedens-like archaea.</title>
        <authorList>
            <person name="Arshad A."/>
            <person name="Speth D.R."/>
            <person name="De Graaf R.M."/>
            <person name="Op Den Camp H.J."/>
            <person name="Jetten M.S."/>
            <person name="Welte C.U."/>
        </authorList>
    </citation>
    <scope>NUCLEOTIDE SEQUENCE [LARGE SCALE GENOMIC DNA]</scope>
</reference>
<organism evidence="1 2">
    <name type="scientific">Candidatus Methanoperedens nitratireducens</name>
    <dbReference type="NCBI Taxonomy" id="1392998"/>
    <lineage>
        <taxon>Archaea</taxon>
        <taxon>Methanobacteriati</taxon>
        <taxon>Methanobacteriota</taxon>
        <taxon>Stenosarchaea group</taxon>
        <taxon>Methanomicrobia</taxon>
        <taxon>Methanosarcinales</taxon>
        <taxon>ANME-2 cluster</taxon>
        <taxon>Candidatus Methanoperedentaceae</taxon>
        <taxon>Candidatus Methanoperedens</taxon>
    </lineage>
</organism>
<accession>A0A0P8AGS0</accession>
<gene>
    <name evidence="1" type="ORF">MPEBLZ_01783</name>
</gene>
<comment type="caution">
    <text evidence="1">The sequence shown here is derived from an EMBL/GenBank/DDBJ whole genome shotgun (WGS) entry which is preliminary data.</text>
</comment>